<dbReference type="GO" id="GO:0016779">
    <property type="term" value="F:nucleotidyltransferase activity"/>
    <property type="evidence" value="ECO:0007669"/>
    <property type="project" value="InterPro"/>
</dbReference>
<accession>A0A853F1B0</accession>
<dbReference type="EMBL" id="JACCHT010000001">
    <property type="protein sequence ID" value="NYT27664.1"/>
    <property type="molecule type" value="Genomic_DNA"/>
</dbReference>
<dbReference type="InterPro" id="IPR002934">
    <property type="entry name" value="Polymerase_NTP_transf_dom"/>
</dbReference>
<feature type="domain" description="Polymerase nucleotidyl transferase" evidence="1">
    <location>
        <begin position="2"/>
        <end position="31"/>
    </location>
</feature>
<organism evidence="2 3">
    <name type="scientific">Candidatus Thiodubiliella endoseptemdiera</name>
    <dbReference type="NCBI Taxonomy" id="2738886"/>
    <lineage>
        <taxon>Bacteria</taxon>
        <taxon>Pseudomonadati</taxon>
        <taxon>Pseudomonadota</taxon>
        <taxon>Gammaproteobacteria</taxon>
        <taxon>Candidatus Pseudothioglobaceae</taxon>
        <taxon>Candidatus Thiodubiliella</taxon>
    </lineage>
</organism>
<reference evidence="2 3" key="1">
    <citation type="submission" date="2020-05" db="EMBL/GenBank/DDBJ databases">
        <title>Horizontal transmission and recombination maintain forever young bacterial symbiont genomes.</title>
        <authorList>
            <person name="Russell S.L."/>
            <person name="Pepper-Tunick E."/>
            <person name="Svedberg J."/>
            <person name="Byrne A."/>
            <person name="Ruelas Castillo J."/>
            <person name="Vollmers C."/>
            <person name="Beinart R.A."/>
            <person name="Corbett-Detig R."/>
        </authorList>
    </citation>
    <scope>NUCLEOTIDE SEQUENCE [LARGE SCALE GENOMIC DNA]</scope>
    <source>
        <strain evidence="2">455</strain>
    </source>
</reference>
<sequence length="63" mass="6977">MFVQGSYANNTNVRANSDIDICIMLKDTFSAEYPNGLTKKITGLVLATMTFHLQKCGYKALSK</sequence>
<gene>
    <name evidence="2" type="ORF">H0A76_07050</name>
</gene>
<dbReference type="SUPFAM" id="SSF81301">
    <property type="entry name" value="Nucleotidyltransferase"/>
    <property type="match status" value="1"/>
</dbReference>
<keyword evidence="2" id="KW-0808">Transferase</keyword>
<proteinExistence type="predicted"/>
<protein>
    <submittedName>
        <fullName evidence="2">Nucleotidyltransferase domain-containing protein</fullName>
    </submittedName>
</protein>
<dbReference type="InterPro" id="IPR043519">
    <property type="entry name" value="NT_sf"/>
</dbReference>
<dbReference type="Gene3D" id="3.30.460.10">
    <property type="entry name" value="Beta Polymerase, domain 2"/>
    <property type="match status" value="1"/>
</dbReference>
<name>A0A853F1B0_9GAMM</name>
<evidence type="ECO:0000313" key="3">
    <source>
        <dbReference type="Proteomes" id="UP000568751"/>
    </source>
</evidence>
<dbReference type="AlphaFoldDB" id="A0A853F1B0"/>
<evidence type="ECO:0000313" key="2">
    <source>
        <dbReference type="EMBL" id="NYT27664.1"/>
    </source>
</evidence>
<dbReference type="Proteomes" id="UP000568751">
    <property type="component" value="Unassembled WGS sequence"/>
</dbReference>
<dbReference type="Pfam" id="PF01909">
    <property type="entry name" value="NTP_transf_2"/>
    <property type="match status" value="1"/>
</dbReference>
<comment type="caution">
    <text evidence="2">The sequence shown here is derived from an EMBL/GenBank/DDBJ whole genome shotgun (WGS) entry which is preliminary data.</text>
</comment>
<evidence type="ECO:0000259" key="1">
    <source>
        <dbReference type="Pfam" id="PF01909"/>
    </source>
</evidence>